<evidence type="ECO:0000256" key="14">
    <source>
        <dbReference type="SAM" id="MobiDB-lite"/>
    </source>
</evidence>
<dbReference type="EMBL" id="NQVE01000179">
    <property type="protein sequence ID" value="RAL42010.1"/>
    <property type="molecule type" value="Genomic_DNA"/>
</dbReference>
<evidence type="ECO:0000256" key="2">
    <source>
        <dbReference type="ARBA" id="ARBA00005184"/>
    </source>
</evidence>
<dbReference type="SUPFAM" id="SSF101148">
    <property type="entry name" value="Plant invertase/pectin methylesterase inhibitor"/>
    <property type="match status" value="1"/>
</dbReference>
<evidence type="ECO:0000256" key="10">
    <source>
        <dbReference type="ARBA" id="ARBA00023316"/>
    </source>
</evidence>
<dbReference type="SMART" id="SM00856">
    <property type="entry name" value="PMEI"/>
    <property type="match status" value="1"/>
</dbReference>
<dbReference type="CDD" id="cd15798">
    <property type="entry name" value="PMEI-like_3"/>
    <property type="match status" value="1"/>
</dbReference>
<proteinExistence type="inferred from homology"/>
<evidence type="ECO:0000256" key="1">
    <source>
        <dbReference type="ARBA" id="ARBA00004191"/>
    </source>
</evidence>
<dbReference type="InterPro" id="IPR035513">
    <property type="entry name" value="Invertase/methylesterase_inhib"/>
</dbReference>
<comment type="similarity">
    <text evidence="3">In the N-terminal section; belongs to the PMEI family.</text>
</comment>
<feature type="chain" id="PRO_5016190394" description="Pectinesterase" evidence="13">
    <location>
        <begin position="24"/>
        <end position="586"/>
    </location>
</feature>
<keyword evidence="13" id="KW-0732">Signal</keyword>
<keyword evidence="7" id="KW-0964">Secreted</keyword>
<dbReference type="PANTHER" id="PTHR31707">
    <property type="entry name" value="PECTINESTERASE"/>
    <property type="match status" value="1"/>
</dbReference>
<comment type="similarity">
    <text evidence="4">In the C-terminal section; belongs to the pectinesterase family.</text>
</comment>
<feature type="active site" evidence="12">
    <location>
        <position position="422"/>
    </location>
</feature>
<dbReference type="InterPro" id="IPR000070">
    <property type="entry name" value="Pectinesterase_cat"/>
</dbReference>
<dbReference type="UniPathway" id="UPA00545">
    <property type="reaction ID" value="UER00823"/>
</dbReference>
<comment type="subcellular location">
    <subcellularLocation>
        <location evidence="1">Secreted</location>
        <location evidence="1">Cell wall</location>
    </subcellularLocation>
</comment>
<dbReference type="GO" id="GO:0045490">
    <property type="term" value="P:pectin catabolic process"/>
    <property type="evidence" value="ECO:0007669"/>
    <property type="project" value="UniProtKB-UniRule"/>
</dbReference>
<name>A0A328DA14_9ASTE</name>
<evidence type="ECO:0000256" key="7">
    <source>
        <dbReference type="ARBA" id="ARBA00022525"/>
    </source>
</evidence>
<dbReference type="NCBIfam" id="TIGR01614">
    <property type="entry name" value="PME_inhib"/>
    <property type="match status" value="1"/>
</dbReference>
<dbReference type="GO" id="GO:0004857">
    <property type="term" value="F:enzyme inhibitor activity"/>
    <property type="evidence" value="ECO:0007669"/>
    <property type="project" value="InterPro"/>
</dbReference>
<keyword evidence="9 13" id="KW-0063">Aspartyl esterase</keyword>
<evidence type="ECO:0000259" key="15">
    <source>
        <dbReference type="SMART" id="SM00856"/>
    </source>
</evidence>
<sequence>MAAANKIVLPLVSLVLVVGIVCGAVLVFHRNGSHDDSSSSSSSTSGDVASGSMKSVTTFCQYAEYKDSCAKSLSAVANNQSATTKDFILAILQSTIDEATKSHQVALNTKVDQGADPYDHVAVEDCKEMLQDAVADLQASFSMVGDSELHTLGDRADELLNWLSAVYAYQTTCIEQLEKPEYKSAIESGMVNATQLTNNAINIIAEMSKVLEAFNVTAAAADMLKTKATDLTSRHLLESTEDGHASGDYPTWFPSAYRRLLAAQKAGQVTPHAVVAKDGSGKFKTVSAALSAYPPKHQGKYIIHVKAGVYDETVLVDKKMVNVFMYGDGAGKTIITGKKNFAKDKITTSKTATFTAQGSGFVARGITFRNTAGAEGHQAVALRSQSDMSAFFDCSIEGYQDTLYYHTYRQFYRNCVISGTIDFIFGKGTALIQNSVIIARRPLANQFNTITADGKELAKAKGGLVLQNCRIVAEAALFPARFQLKTYLGRPWKAFSTTLVMESEVGDVVSPDGWKIWDGEKFENTCVYYEHGNFGPGADTRRRNRAFKKWQVIDRRMAGQFTAGPWLDGHTWLRSTGVPFALTFTR</sequence>
<reference evidence="16 17" key="1">
    <citation type="submission" date="2018-06" db="EMBL/GenBank/DDBJ databases">
        <title>The Genome of Cuscuta australis (Dodder) Provides Insight into the Evolution of Plant Parasitism.</title>
        <authorList>
            <person name="Liu H."/>
        </authorList>
    </citation>
    <scope>NUCLEOTIDE SEQUENCE [LARGE SCALE GENOMIC DNA]</scope>
    <source>
        <strain evidence="17">cv. Yunnan</strain>
        <tissue evidence="16">Vines</tissue>
    </source>
</reference>
<evidence type="ECO:0000256" key="9">
    <source>
        <dbReference type="ARBA" id="ARBA00023085"/>
    </source>
</evidence>
<dbReference type="FunFam" id="2.160.20.10:FF:000029">
    <property type="entry name" value="Pectinesterase 4"/>
    <property type="match status" value="1"/>
</dbReference>
<dbReference type="InterPro" id="IPR011050">
    <property type="entry name" value="Pectin_lyase_fold/virulence"/>
</dbReference>
<dbReference type="GO" id="GO:0042545">
    <property type="term" value="P:cell wall modification"/>
    <property type="evidence" value="ECO:0007669"/>
    <property type="project" value="UniProtKB-UniRule"/>
</dbReference>
<protein>
    <recommendedName>
        <fullName evidence="5 13">Pectinesterase</fullName>
        <ecNumber evidence="5 13">3.1.1.11</ecNumber>
    </recommendedName>
</protein>
<dbReference type="Pfam" id="PF01095">
    <property type="entry name" value="Pectinesterase"/>
    <property type="match status" value="1"/>
</dbReference>
<feature type="domain" description="Pectinesterase inhibitor" evidence="15">
    <location>
        <begin position="51"/>
        <end position="203"/>
    </location>
</feature>
<dbReference type="EC" id="3.1.1.11" evidence="5 13"/>
<evidence type="ECO:0000256" key="8">
    <source>
        <dbReference type="ARBA" id="ARBA00022801"/>
    </source>
</evidence>
<dbReference type="Proteomes" id="UP000249390">
    <property type="component" value="Unassembled WGS sequence"/>
</dbReference>
<dbReference type="InterPro" id="IPR033131">
    <property type="entry name" value="Pectinesterase_Asp_AS"/>
</dbReference>
<evidence type="ECO:0000256" key="5">
    <source>
        <dbReference type="ARBA" id="ARBA00013229"/>
    </source>
</evidence>
<organism evidence="16 17">
    <name type="scientific">Cuscuta australis</name>
    <dbReference type="NCBI Taxonomy" id="267555"/>
    <lineage>
        <taxon>Eukaryota</taxon>
        <taxon>Viridiplantae</taxon>
        <taxon>Streptophyta</taxon>
        <taxon>Embryophyta</taxon>
        <taxon>Tracheophyta</taxon>
        <taxon>Spermatophyta</taxon>
        <taxon>Magnoliopsida</taxon>
        <taxon>eudicotyledons</taxon>
        <taxon>Gunneridae</taxon>
        <taxon>Pentapetalae</taxon>
        <taxon>asterids</taxon>
        <taxon>lamiids</taxon>
        <taxon>Solanales</taxon>
        <taxon>Convolvulaceae</taxon>
        <taxon>Cuscuteae</taxon>
        <taxon>Cuscuta</taxon>
        <taxon>Cuscuta subgen. Grammica</taxon>
        <taxon>Cuscuta sect. Cleistogrammica</taxon>
    </lineage>
</organism>
<dbReference type="SUPFAM" id="SSF51126">
    <property type="entry name" value="Pectin lyase-like"/>
    <property type="match status" value="1"/>
</dbReference>
<evidence type="ECO:0000313" key="16">
    <source>
        <dbReference type="EMBL" id="RAL42010.1"/>
    </source>
</evidence>
<dbReference type="InterPro" id="IPR006501">
    <property type="entry name" value="Pectinesterase_inhib_dom"/>
</dbReference>
<evidence type="ECO:0000256" key="6">
    <source>
        <dbReference type="ARBA" id="ARBA00022512"/>
    </source>
</evidence>
<dbReference type="GO" id="GO:0030599">
    <property type="term" value="F:pectinesterase activity"/>
    <property type="evidence" value="ECO:0007669"/>
    <property type="project" value="UniProtKB-UniRule"/>
</dbReference>
<gene>
    <name evidence="16" type="ORF">DM860_018184</name>
</gene>
<keyword evidence="8 13" id="KW-0378">Hydrolase</keyword>
<evidence type="ECO:0000256" key="4">
    <source>
        <dbReference type="ARBA" id="ARBA00007786"/>
    </source>
</evidence>
<keyword evidence="10" id="KW-0961">Cell wall biogenesis/degradation</keyword>
<dbReference type="Gene3D" id="1.20.140.40">
    <property type="entry name" value="Invertase/pectin methylesterase inhibitor family protein"/>
    <property type="match status" value="1"/>
</dbReference>
<evidence type="ECO:0000256" key="11">
    <source>
        <dbReference type="ARBA" id="ARBA00047928"/>
    </source>
</evidence>
<feature type="compositionally biased region" description="Low complexity" evidence="14">
    <location>
        <begin position="38"/>
        <end position="51"/>
    </location>
</feature>
<keyword evidence="6" id="KW-0134">Cell wall</keyword>
<comment type="pathway">
    <text evidence="2 13">Glycan metabolism; pectin degradation; 2-dehydro-3-deoxy-D-gluconate from pectin: step 1/5.</text>
</comment>
<feature type="signal peptide" evidence="13">
    <location>
        <begin position="1"/>
        <end position="23"/>
    </location>
</feature>
<accession>A0A328DA14</accession>
<dbReference type="Pfam" id="PF04043">
    <property type="entry name" value="PMEI"/>
    <property type="match status" value="1"/>
</dbReference>
<feature type="region of interest" description="Disordered" evidence="14">
    <location>
        <begin position="32"/>
        <end position="51"/>
    </location>
</feature>
<evidence type="ECO:0000313" key="17">
    <source>
        <dbReference type="Proteomes" id="UP000249390"/>
    </source>
</evidence>
<comment type="catalytic activity">
    <reaction evidence="11 13">
        <text>[(1-&gt;4)-alpha-D-galacturonosyl methyl ester](n) + n H2O = [(1-&gt;4)-alpha-D-galacturonosyl](n) + n methanol + n H(+)</text>
        <dbReference type="Rhea" id="RHEA:22380"/>
        <dbReference type="Rhea" id="RHEA-COMP:14570"/>
        <dbReference type="Rhea" id="RHEA-COMP:14573"/>
        <dbReference type="ChEBI" id="CHEBI:15377"/>
        <dbReference type="ChEBI" id="CHEBI:15378"/>
        <dbReference type="ChEBI" id="CHEBI:17790"/>
        <dbReference type="ChEBI" id="CHEBI:140522"/>
        <dbReference type="ChEBI" id="CHEBI:140523"/>
        <dbReference type="EC" id="3.1.1.11"/>
    </reaction>
</comment>
<evidence type="ECO:0000256" key="3">
    <source>
        <dbReference type="ARBA" id="ARBA00006027"/>
    </source>
</evidence>
<keyword evidence="17" id="KW-1185">Reference proteome</keyword>
<dbReference type="InterPro" id="IPR012334">
    <property type="entry name" value="Pectin_lyas_fold"/>
</dbReference>
<evidence type="ECO:0000256" key="13">
    <source>
        <dbReference type="RuleBase" id="RU000589"/>
    </source>
</evidence>
<comment type="caution">
    <text evidence="16">The sequence shown here is derived from an EMBL/GenBank/DDBJ whole genome shotgun (WGS) entry which is preliminary data.</text>
</comment>
<dbReference type="AlphaFoldDB" id="A0A328DA14"/>
<dbReference type="PROSITE" id="PS00503">
    <property type="entry name" value="PECTINESTERASE_2"/>
    <property type="match status" value="1"/>
</dbReference>
<evidence type="ECO:0000256" key="12">
    <source>
        <dbReference type="PROSITE-ProRule" id="PRU10040"/>
    </source>
</evidence>
<dbReference type="Gene3D" id="2.160.20.10">
    <property type="entry name" value="Single-stranded right-handed beta-helix, Pectin lyase-like"/>
    <property type="match status" value="1"/>
</dbReference>